<keyword evidence="7" id="KW-1185">Reference proteome</keyword>
<dbReference type="SMART" id="SM00885">
    <property type="entry name" value="D5_N"/>
    <property type="match status" value="1"/>
</dbReference>
<dbReference type="InterPro" id="IPR027417">
    <property type="entry name" value="P-loop_NTPase"/>
</dbReference>
<evidence type="ECO:0000256" key="2">
    <source>
        <dbReference type="ARBA" id="ARBA00022801"/>
    </source>
</evidence>
<dbReference type="GO" id="GO:0016787">
    <property type="term" value="F:hydrolase activity"/>
    <property type="evidence" value="ECO:0007669"/>
    <property type="project" value="UniProtKB-KW"/>
</dbReference>
<evidence type="ECO:0000256" key="1">
    <source>
        <dbReference type="ARBA" id="ARBA00022741"/>
    </source>
</evidence>
<dbReference type="OrthoDB" id="9763644at2"/>
<comment type="caution">
    <text evidence="6">The sequence shown here is derived from an EMBL/GenBank/DDBJ whole genome shotgun (WGS) entry which is preliminary data.</text>
</comment>
<evidence type="ECO:0000313" key="6">
    <source>
        <dbReference type="EMBL" id="RYC10160.1"/>
    </source>
</evidence>
<organism evidence="6 7">
    <name type="scientific">Ciceribacter ferrooxidans</name>
    <dbReference type="NCBI Taxonomy" id="2509717"/>
    <lineage>
        <taxon>Bacteria</taxon>
        <taxon>Pseudomonadati</taxon>
        <taxon>Pseudomonadota</taxon>
        <taxon>Alphaproteobacteria</taxon>
        <taxon>Hyphomicrobiales</taxon>
        <taxon>Rhizobiaceae</taxon>
        <taxon>Ciceribacter</taxon>
    </lineage>
</organism>
<dbReference type="Pfam" id="PF08706">
    <property type="entry name" value="D5_N"/>
    <property type="match status" value="2"/>
</dbReference>
<evidence type="ECO:0000256" key="4">
    <source>
        <dbReference type="SAM" id="MobiDB-lite"/>
    </source>
</evidence>
<dbReference type="Proteomes" id="UP000291088">
    <property type="component" value="Unassembled WGS sequence"/>
</dbReference>
<dbReference type="SUPFAM" id="SSF52540">
    <property type="entry name" value="P-loop containing nucleoside triphosphate hydrolases"/>
    <property type="match status" value="1"/>
</dbReference>
<accession>A0A4Q2SZW6</accession>
<dbReference type="InterPro" id="IPR051620">
    <property type="entry name" value="ORF904-like_C"/>
</dbReference>
<protein>
    <recommendedName>
        <fullName evidence="5">SF3 helicase domain-containing protein</fullName>
    </recommendedName>
</protein>
<evidence type="ECO:0000313" key="7">
    <source>
        <dbReference type="Proteomes" id="UP000291088"/>
    </source>
</evidence>
<dbReference type="AlphaFoldDB" id="A0A4Q2SZW6"/>
<feature type="region of interest" description="Disordered" evidence="4">
    <location>
        <begin position="20"/>
        <end position="57"/>
    </location>
</feature>
<gene>
    <name evidence="6" type="ORF">EUU22_19025</name>
</gene>
<feature type="compositionally biased region" description="Acidic residues" evidence="4">
    <location>
        <begin position="36"/>
        <end position="56"/>
    </location>
</feature>
<dbReference type="InterPro" id="IPR006500">
    <property type="entry name" value="Helicase_put_C_phage/plasmid"/>
</dbReference>
<dbReference type="PROSITE" id="PS51206">
    <property type="entry name" value="SF3_HELICASE_1"/>
    <property type="match status" value="1"/>
</dbReference>
<name>A0A4Q2SZW6_9HYPH</name>
<keyword evidence="3" id="KW-0067">ATP-binding</keyword>
<dbReference type="PANTHER" id="PTHR35372:SF2">
    <property type="entry name" value="SF3 HELICASE DOMAIN-CONTAINING PROTEIN"/>
    <property type="match status" value="1"/>
</dbReference>
<feature type="region of interest" description="Disordered" evidence="4">
    <location>
        <begin position="649"/>
        <end position="671"/>
    </location>
</feature>
<proteinExistence type="predicted"/>
<dbReference type="EMBL" id="SDVB01000253">
    <property type="protein sequence ID" value="RYC10160.1"/>
    <property type="molecule type" value="Genomic_DNA"/>
</dbReference>
<dbReference type="InterPro" id="IPR014015">
    <property type="entry name" value="Helicase_SF3_DNA-vir"/>
</dbReference>
<dbReference type="RefSeq" id="WP_129333553.1">
    <property type="nucleotide sequence ID" value="NZ_SDVB01000253.1"/>
</dbReference>
<dbReference type="InterPro" id="IPR045455">
    <property type="entry name" value="NrS-1_pol-like_helicase"/>
</dbReference>
<dbReference type="Gene3D" id="3.40.50.300">
    <property type="entry name" value="P-loop containing nucleotide triphosphate hydrolases"/>
    <property type="match status" value="1"/>
</dbReference>
<dbReference type="Pfam" id="PF19263">
    <property type="entry name" value="DUF5906"/>
    <property type="match status" value="1"/>
</dbReference>
<dbReference type="InterPro" id="IPR014818">
    <property type="entry name" value="Phage/plasmid_primase_P4_C"/>
</dbReference>
<dbReference type="NCBIfam" id="TIGR01613">
    <property type="entry name" value="primase_Cterm"/>
    <property type="match status" value="1"/>
</dbReference>
<feature type="domain" description="SF3 helicase" evidence="5">
    <location>
        <begin position="355"/>
        <end position="517"/>
    </location>
</feature>
<dbReference type="GO" id="GO:0005524">
    <property type="term" value="F:ATP binding"/>
    <property type="evidence" value="ECO:0007669"/>
    <property type="project" value="UniProtKB-KW"/>
</dbReference>
<reference evidence="6 7" key="1">
    <citation type="submission" date="2019-01" db="EMBL/GenBank/DDBJ databases">
        <authorList>
            <person name="Deng T."/>
        </authorList>
    </citation>
    <scope>NUCLEOTIDE SEQUENCE [LARGE SCALE GENOMIC DNA]</scope>
    <source>
        <strain evidence="6 7">F8825</strain>
    </source>
</reference>
<evidence type="ECO:0000259" key="5">
    <source>
        <dbReference type="PROSITE" id="PS51206"/>
    </source>
</evidence>
<keyword evidence="1" id="KW-0547">Nucleotide-binding</keyword>
<evidence type="ECO:0000256" key="3">
    <source>
        <dbReference type="ARBA" id="ARBA00022840"/>
    </source>
</evidence>
<dbReference type="PANTHER" id="PTHR35372">
    <property type="entry name" value="ATP BINDING PROTEIN-RELATED"/>
    <property type="match status" value="1"/>
</dbReference>
<keyword evidence="2" id="KW-0378">Hydrolase</keyword>
<sequence length="671" mass="75343">MTDTKKSGGVPEAVRRLLAQAQGAGATGFPNPDPLTVEEAEPDEASLELSPEELTEECAREPETDIGNARRMIARHGDDIRHVTHVGWHGYTGGRWLEDASGAVVRRLAHKVAEWIEEEAILLDCDDKERAAIEAGRLALERMKEMGKPPSVREEADQERLAELDRLIAEAAEAEVEKVRLGRPKADWPDDYHELHRTLKEKVKKGAAAEREKRKMLDATSAWTTEQYAEYARLQKDVEALDKAEGNRTGRMSSRHAWAKRSASTSAINNMLTETAPYVSCEVNELNRDLYAINCESGTLRFHQVEEDGKRHWRARLDPHRPPDLISKLANAVVDRVAAAPQFEAFLKQVMPNVDLRRFLQRFMGYCLLGSTAEQCLLFFYGAGRNGKSTFVDVMIEILGDYAVSMSIDSFAGDKRRAGAEATPDLARLPGARMVAASEPEMGTHLKDALIKTLTGGEPIPVRRLNQDFFELIPQFKIILSGNHKPIIRDDSDGIWRRVLLVPWEIQIPEADVDRDLKRKLLKERAGIFAWLVKGALDYLENGLGVPDVVRAATAEYREESDPIGAFIRNGCHVTGTDDDRSSPEDLFIGYCNFAKREGLSEFKQATFNRRLPDQQRKSWKAPDGTMRQFRKGKSGNTIYYGITVKADYMGRQGEPPPGRFDDEPFPEDFG</sequence>